<proteinExistence type="predicted"/>
<dbReference type="KEGG" id="fmr:Fuma_05354"/>
<evidence type="ECO:0000313" key="1">
    <source>
        <dbReference type="EMBL" id="APZ95695.1"/>
    </source>
</evidence>
<sequence>MAQLLAAAIRALPLLAVAAVVGIVLFGSSTVDRRAESIAEFLDRDADGRVIAAAFADVCPEAEILRGLPSLKRLQLHDIALEADTLQQLATMEELASVSLDGCTFQDGELLLLNELSGLQYLNLSRTSVRSADFHKLKLPGLMTFKLNDCDWVDNSTLRSLKAFSALQSLELNGAAITDDGIKHLVDLRELNWLMLHDCELLTDQTLEHLAEFESLWNVRLPGTNLSLAAAHRLRQHNPSVQLLARLSEFNELQPFFRRSSQLGGTPVDATYFEGLSSLSLHDEEGLNYGPLLHVPGFARLHLLGAAVGDDAMQRVAEITALTSLDVAESGVTDRGVEFLASLKNLESLNLAGTKITDKSIEKLAAFSNLRRLDISRTAVSDDGLELLHQLPALQILSALGLDMGDKGLEQIASLQCMMPGTHVSGFGIALDLSASHVTAKGLAFLKDAPITWAKLNNLAVTDGDLAVVGTWPRLQHLDLSGTQVTGAGLNFESNSELRSLLLAQTNVSDETLPLIRLPPSLSNLSLSGTTVTGATLPELSGAGLYWLDVSGTPLNADGITNAFELRTLTLILPGVPLHARQSLNLSGLAEGASISLDADSPILDILTEEPLAPKLGWLTLHEATAKQLDAVRKISTLTSLQLIDGAFGSDSFLKLSGHPSLTNISLRHCQLAPEAIQELGMVRNLSSVTIEAESDQALTDAFDELQITRPDIRINFVNNSWAAW</sequence>
<dbReference type="OrthoDB" id="272105at2"/>
<dbReference type="PANTHER" id="PTHR13318">
    <property type="entry name" value="PARTNER OF PAIRED, ISOFORM B-RELATED"/>
    <property type="match status" value="1"/>
</dbReference>
<dbReference type="SUPFAM" id="SSF52058">
    <property type="entry name" value="L domain-like"/>
    <property type="match status" value="1"/>
</dbReference>
<dbReference type="EMBL" id="CP017641">
    <property type="protein sequence ID" value="APZ95695.1"/>
    <property type="molecule type" value="Genomic_DNA"/>
</dbReference>
<protein>
    <submittedName>
        <fullName evidence="1">Ran GTPase-activating protein (RanGAP) involved in mRNA processing and transport</fullName>
    </submittedName>
</protein>
<dbReference type="RefSeq" id="WP_077026826.1">
    <property type="nucleotide sequence ID" value="NZ_CP017641.1"/>
</dbReference>
<dbReference type="STRING" id="1891926.Fuma_05354"/>
<dbReference type="Proteomes" id="UP000187735">
    <property type="component" value="Chromosome"/>
</dbReference>
<dbReference type="SMART" id="SM00367">
    <property type="entry name" value="LRR_CC"/>
    <property type="match status" value="6"/>
</dbReference>
<dbReference type="GO" id="GO:0019005">
    <property type="term" value="C:SCF ubiquitin ligase complex"/>
    <property type="evidence" value="ECO:0007669"/>
    <property type="project" value="TreeGrafter"/>
</dbReference>
<dbReference type="InterPro" id="IPR006553">
    <property type="entry name" value="Leu-rich_rpt_Cys-con_subtyp"/>
</dbReference>
<dbReference type="Pfam" id="PF13516">
    <property type="entry name" value="LRR_6"/>
    <property type="match status" value="3"/>
</dbReference>
<dbReference type="Gene3D" id="3.80.10.10">
    <property type="entry name" value="Ribonuclease Inhibitor"/>
    <property type="match status" value="4"/>
</dbReference>
<name>A0A1P8WNS1_9PLAN</name>
<accession>A0A1P8WNS1</accession>
<gene>
    <name evidence="1" type="ORF">Fuma_05354</name>
</gene>
<keyword evidence="2" id="KW-1185">Reference proteome</keyword>
<dbReference type="InterPro" id="IPR032675">
    <property type="entry name" value="LRR_dom_sf"/>
</dbReference>
<dbReference type="AlphaFoldDB" id="A0A1P8WNS1"/>
<dbReference type="InterPro" id="IPR001611">
    <property type="entry name" value="Leu-rich_rpt"/>
</dbReference>
<reference evidence="1 2" key="1">
    <citation type="journal article" date="2016" name="Front. Microbiol.">
        <title>Fuerstia marisgermanicae gen. nov., sp. nov., an Unusual Member of the Phylum Planctomycetes from the German Wadden Sea.</title>
        <authorList>
            <person name="Kohn T."/>
            <person name="Heuer A."/>
            <person name="Jogler M."/>
            <person name="Vollmers J."/>
            <person name="Boedeker C."/>
            <person name="Bunk B."/>
            <person name="Rast P."/>
            <person name="Borchert D."/>
            <person name="Glockner I."/>
            <person name="Freese H.M."/>
            <person name="Klenk H.P."/>
            <person name="Overmann J."/>
            <person name="Kaster A.K."/>
            <person name="Rohde M."/>
            <person name="Wiegand S."/>
            <person name="Jogler C."/>
        </authorList>
    </citation>
    <scope>NUCLEOTIDE SEQUENCE [LARGE SCALE GENOMIC DNA]</scope>
    <source>
        <strain evidence="1 2">NH11</strain>
    </source>
</reference>
<organism evidence="1 2">
    <name type="scientific">Fuerstiella marisgermanici</name>
    <dbReference type="NCBI Taxonomy" id="1891926"/>
    <lineage>
        <taxon>Bacteria</taxon>
        <taxon>Pseudomonadati</taxon>
        <taxon>Planctomycetota</taxon>
        <taxon>Planctomycetia</taxon>
        <taxon>Planctomycetales</taxon>
        <taxon>Planctomycetaceae</taxon>
        <taxon>Fuerstiella</taxon>
    </lineage>
</organism>
<dbReference type="GO" id="GO:0031146">
    <property type="term" value="P:SCF-dependent proteasomal ubiquitin-dependent protein catabolic process"/>
    <property type="evidence" value="ECO:0007669"/>
    <property type="project" value="TreeGrafter"/>
</dbReference>
<evidence type="ECO:0000313" key="2">
    <source>
        <dbReference type="Proteomes" id="UP000187735"/>
    </source>
</evidence>